<evidence type="ECO:0000313" key="2">
    <source>
        <dbReference type="Proteomes" id="UP001151760"/>
    </source>
</evidence>
<sequence length="84" mass="9250">MKPLFLASLFGKRDMVTYLYDESQELAAMEDQDEVYDSLLAAKDAKRGEEGKPIALNDVIAEALDEIETQEVNVEILDGVGDGV</sequence>
<dbReference type="Proteomes" id="UP001151760">
    <property type="component" value="Unassembled WGS sequence"/>
</dbReference>
<comment type="caution">
    <text evidence="1">The sequence shown here is derived from an EMBL/GenBank/DDBJ whole genome shotgun (WGS) entry which is preliminary data.</text>
</comment>
<proteinExistence type="predicted"/>
<dbReference type="EMBL" id="BQNB010012573">
    <property type="protein sequence ID" value="GJT05266.1"/>
    <property type="molecule type" value="Genomic_DNA"/>
</dbReference>
<accession>A0ABQ5AW11</accession>
<reference evidence="1" key="1">
    <citation type="journal article" date="2022" name="Int. J. Mol. Sci.">
        <title>Draft Genome of Tanacetum Coccineum: Genomic Comparison of Closely Related Tanacetum-Family Plants.</title>
        <authorList>
            <person name="Yamashiro T."/>
            <person name="Shiraishi A."/>
            <person name="Nakayama K."/>
            <person name="Satake H."/>
        </authorList>
    </citation>
    <scope>NUCLEOTIDE SEQUENCE</scope>
</reference>
<name>A0ABQ5AW11_9ASTR</name>
<reference evidence="1" key="2">
    <citation type="submission" date="2022-01" db="EMBL/GenBank/DDBJ databases">
        <authorList>
            <person name="Yamashiro T."/>
            <person name="Shiraishi A."/>
            <person name="Satake H."/>
            <person name="Nakayama K."/>
        </authorList>
    </citation>
    <scope>NUCLEOTIDE SEQUENCE</scope>
</reference>
<gene>
    <name evidence="1" type="ORF">Tco_0839728</name>
</gene>
<organism evidence="1 2">
    <name type="scientific">Tanacetum coccineum</name>
    <dbReference type="NCBI Taxonomy" id="301880"/>
    <lineage>
        <taxon>Eukaryota</taxon>
        <taxon>Viridiplantae</taxon>
        <taxon>Streptophyta</taxon>
        <taxon>Embryophyta</taxon>
        <taxon>Tracheophyta</taxon>
        <taxon>Spermatophyta</taxon>
        <taxon>Magnoliopsida</taxon>
        <taxon>eudicotyledons</taxon>
        <taxon>Gunneridae</taxon>
        <taxon>Pentapetalae</taxon>
        <taxon>asterids</taxon>
        <taxon>campanulids</taxon>
        <taxon>Asterales</taxon>
        <taxon>Asteraceae</taxon>
        <taxon>Asteroideae</taxon>
        <taxon>Anthemideae</taxon>
        <taxon>Anthemidinae</taxon>
        <taxon>Tanacetum</taxon>
    </lineage>
</organism>
<evidence type="ECO:0000313" key="1">
    <source>
        <dbReference type="EMBL" id="GJT05266.1"/>
    </source>
</evidence>
<protein>
    <submittedName>
        <fullName evidence="1">Uncharacterized protein</fullName>
    </submittedName>
</protein>
<keyword evidence="2" id="KW-1185">Reference proteome</keyword>